<feature type="region of interest" description="Disordered" evidence="1">
    <location>
        <begin position="248"/>
        <end position="268"/>
    </location>
</feature>
<feature type="compositionally biased region" description="Acidic residues" evidence="1">
    <location>
        <begin position="135"/>
        <end position="145"/>
    </location>
</feature>
<reference evidence="3 4" key="1">
    <citation type="submission" date="2019-02" db="EMBL/GenBank/DDBJ databases">
        <title>Deep-cultivation of Planctomycetes and their phenomic and genomic characterization uncovers novel biology.</title>
        <authorList>
            <person name="Wiegand S."/>
            <person name="Jogler M."/>
            <person name="Boedeker C."/>
            <person name="Pinto D."/>
            <person name="Vollmers J."/>
            <person name="Rivas-Marin E."/>
            <person name="Kohn T."/>
            <person name="Peeters S.H."/>
            <person name="Heuer A."/>
            <person name="Rast P."/>
            <person name="Oberbeckmann S."/>
            <person name="Bunk B."/>
            <person name="Jeske O."/>
            <person name="Meyerdierks A."/>
            <person name="Storesund J.E."/>
            <person name="Kallscheuer N."/>
            <person name="Luecker S."/>
            <person name="Lage O.M."/>
            <person name="Pohl T."/>
            <person name="Merkel B.J."/>
            <person name="Hornburger P."/>
            <person name="Mueller R.-W."/>
            <person name="Bruemmer F."/>
            <person name="Labrenz M."/>
            <person name="Spormann A.M."/>
            <person name="Op den Camp H."/>
            <person name="Overmann J."/>
            <person name="Amann R."/>
            <person name="Jetten M.S.M."/>
            <person name="Mascher T."/>
            <person name="Medema M.H."/>
            <person name="Devos D.P."/>
            <person name="Kaster A.-K."/>
            <person name="Ovreas L."/>
            <person name="Rohde M."/>
            <person name="Galperin M.Y."/>
            <person name="Jogler C."/>
        </authorList>
    </citation>
    <scope>NUCLEOTIDE SEQUENCE [LARGE SCALE GENOMIC DNA]</scope>
    <source>
        <strain evidence="3 4">Mal52</strain>
    </source>
</reference>
<dbReference type="KEGG" id="sdyn:Mal52_10770"/>
<dbReference type="EMBL" id="CP036276">
    <property type="protein sequence ID" value="QDU42610.1"/>
    <property type="molecule type" value="Genomic_DNA"/>
</dbReference>
<protein>
    <submittedName>
        <fullName evidence="3">Uncharacterized protein</fullName>
    </submittedName>
</protein>
<feature type="region of interest" description="Disordered" evidence="1">
    <location>
        <begin position="189"/>
        <end position="234"/>
    </location>
</feature>
<feature type="compositionally biased region" description="Low complexity" evidence="1">
    <location>
        <begin position="249"/>
        <end position="258"/>
    </location>
</feature>
<accession>A0A517ZJF3</accession>
<proteinExistence type="predicted"/>
<name>A0A517ZJF3_9PLAN</name>
<organism evidence="3 4">
    <name type="scientific">Symmachiella dynata</name>
    <dbReference type="NCBI Taxonomy" id="2527995"/>
    <lineage>
        <taxon>Bacteria</taxon>
        <taxon>Pseudomonadati</taxon>
        <taxon>Planctomycetota</taxon>
        <taxon>Planctomycetia</taxon>
        <taxon>Planctomycetales</taxon>
        <taxon>Planctomycetaceae</taxon>
        <taxon>Symmachiella</taxon>
    </lineage>
</organism>
<evidence type="ECO:0000256" key="1">
    <source>
        <dbReference type="SAM" id="MobiDB-lite"/>
    </source>
</evidence>
<evidence type="ECO:0000256" key="2">
    <source>
        <dbReference type="SAM" id="Phobius"/>
    </source>
</evidence>
<keyword evidence="4" id="KW-1185">Reference proteome</keyword>
<feature type="compositionally biased region" description="Polar residues" evidence="1">
    <location>
        <begin position="218"/>
        <end position="227"/>
    </location>
</feature>
<keyword evidence="2" id="KW-0812">Transmembrane</keyword>
<sequence>MRASSHGPFRTLMMIFPMLAVAGLAYLGGYHYHTLAASQTAPSSEEEDISGEIVNLGDDTNAAPQVGVNELFPSGPVTTDAPQADEAEYGRNPNITVIEEAPAVETERQRRPSPAQNRRPRSYPSAAMKGWQVAEDPDSAGGDEEPIFAETTATQANDLDAQWDEAFDERPPANSRESRLQAAIDARRNEFAQRSRQRNPAGRLTSASRTDDLLDGPESTSRTSPQRDVQLASATEPANFEEDFAQFDAPSESSQEPPAASPPVYRDPRNLKEATKILRTWGIRKFKLEATADGAEFRFLCGVTDIHNPSIRRLFVAEGDEPLVAVRKVLRQIEDWRAQQ</sequence>
<dbReference type="Proteomes" id="UP000319383">
    <property type="component" value="Chromosome"/>
</dbReference>
<dbReference type="RefSeq" id="WP_145374638.1">
    <property type="nucleotide sequence ID" value="NZ_CP036276.1"/>
</dbReference>
<evidence type="ECO:0000313" key="3">
    <source>
        <dbReference type="EMBL" id="QDU42610.1"/>
    </source>
</evidence>
<keyword evidence="2" id="KW-0472">Membrane</keyword>
<feature type="region of interest" description="Disordered" evidence="1">
    <location>
        <begin position="67"/>
        <end position="145"/>
    </location>
</feature>
<keyword evidence="2" id="KW-1133">Transmembrane helix</keyword>
<feature type="transmembrane region" description="Helical" evidence="2">
    <location>
        <begin position="12"/>
        <end position="32"/>
    </location>
</feature>
<evidence type="ECO:0000313" key="4">
    <source>
        <dbReference type="Proteomes" id="UP000319383"/>
    </source>
</evidence>
<gene>
    <name evidence="3" type="ORF">Mal52_10770</name>
</gene>
<dbReference type="AlphaFoldDB" id="A0A517ZJF3"/>